<evidence type="ECO:0000313" key="3">
    <source>
        <dbReference type="Proteomes" id="UP001432027"/>
    </source>
</evidence>
<keyword evidence="1" id="KW-0812">Transmembrane</keyword>
<comment type="caution">
    <text evidence="2">The sequence shown here is derived from an EMBL/GenBank/DDBJ whole genome shotgun (WGS) entry which is preliminary data.</text>
</comment>
<keyword evidence="1" id="KW-1133">Transmembrane helix</keyword>
<name>A0AAV5U6L2_9BILA</name>
<evidence type="ECO:0000313" key="2">
    <source>
        <dbReference type="EMBL" id="GMT02480.1"/>
    </source>
</evidence>
<dbReference type="AlphaFoldDB" id="A0AAV5U6L2"/>
<keyword evidence="3" id="KW-1185">Reference proteome</keyword>
<protein>
    <submittedName>
        <fullName evidence="2">Uncharacterized protein</fullName>
    </submittedName>
</protein>
<organism evidence="2 3">
    <name type="scientific">Pristionchus entomophagus</name>
    <dbReference type="NCBI Taxonomy" id="358040"/>
    <lineage>
        <taxon>Eukaryota</taxon>
        <taxon>Metazoa</taxon>
        <taxon>Ecdysozoa</taxon>
        <taxon>Nematoda</taxon>
        <taxon>Chromadorea</taxon>
        <taxon>Rhabditida</taxon>
        <taxon>Rhabditina</taxon>
        <taxon>Diplogasteromorpha</taxon>
        <taxon>Diplogasteroidea</taxon>
        <taxon>Neodiplogasteridae</taxon>
        <taxon>Pristionchus</taxon>
    </lineage>
</organism>
<proteinExistence type="predicted"/>
<dbReference type="EMBL" id="BTSX01000005">
    <property type="protein sequence ID" value="GMT02480.1"/>
    <property type="molecule type" value="Genomic_DNA"/>
</dbReference>
<feature type="non-terminal residue" evidence="2">
    <location>
        <position position="1"/>
    </location>
</feature>
<gene>
    <name evidence="2" type="ORF">PENTCL1PPCAC_24655</name>
</gene>
<reference evidence="2" key="1">
    <citation type="submission" date="2023-10" db="EMBL/GenBank/DDBJ databases">
        <title>Genome assembly of Pristionchus species.</title>
        <authorList>
            <person name="Yoshida K."/>
            <person name="Sommer R.J."/>
        </authorList>
    </citation>
    <scope>NUCLEOTIDE SEQUENCE</scope>
    <source>
        <strain evidence="2">RS0144</strain>
    </source>
</reference>
<keyword evidence="1" id="KW-0472">Membrane</keyword>
<evidence type="ECO:0000256" key="1">
    <source>
        <dbReference type="SAM" id="Phobius"/>
    </source>
</evidence>
<dbReference type="Proteomes" id="UP001432027">
    <property type="component" value="Unassembled WGS sequence"/>
</dbReference>
<feature type="transmembrane region" description="Helical" evidence="1">
    <location>
        <begin position="12"/>
        <end position="34"/>
    </location>
</feature>
<accession>A0AAV5U6L2</accession>
<sequence>FQMLHLKLFASPAIPLIFAYGSLVCLISLLRAWIPHNSLDDHQMHYSALDLSGEFLSEHRMKHRRLQEKKWLKNDPEEEISWHGR</sequence>